<dbReference type="PhylomeDB" id="A0A0G4GVG1"/>
<evidence type="ECO:0000259" key="3">
    <source>
        <dbReference type="Pfam" id="PF03016"/>
    </source>
</evidence>
<feature type="signal peptide" evidence="2">
    <location>
        <begin position="1"/>
        <end position="19"/>
    </location>
</feature>
<reference evidence="4 5" key="1">
    <citation type="submission" date="2014-11" db="EMBL/GenBank/DDBJ databases">
        <authorList>
            <person name="Zhu J."/>
            <person name="Qi W."/>
            <person name="Song R."/>
        </authorList>
    </citation>
    <scope>NUCLEOTIDE SEQUENCE [LARGE SCALE GENOMIC DNA]</scope>
</reference>
<evidence type="ECO:0000256" key="2">
    <source>
        <dbReference type="SAM" id="SignalP"/>
    </source>
</evidence>
<dbReference type="VEuPathDB" id="CryptoDB:Vbra_1278"/>
<evidence type="ECO:0000313" key="4">
    <source>
        <dbReference type="EMBL" id="CEM34877.1"/>
    </source>
</evidence>
<proteinExistence type="inferred from homology"/>
<feature type="domain" description="Exostosin GT47" evidence="3">
    <location>
        <begin position="47"/>
        <end position="344"/>
    </location>
</feature>
<evidence type="ECO:0000256" key="1">
    <source>
        <dbReference type="ARBA" id="ARBA00010271"/>
    </source>
</evidence>
<dbReference type="InParanoid" id="A0A0G4GVG1"/>
<gene>
    <name evidence="4" type="ORF">Vbra_1278</name>
</gene>
<dbReference type="InterPro" id="IPR004263">
    <property type="entry name" value="Exostosin"/>
</dbReference>
<feature type="chain" id="PRO_5005191246" description="Exostosin GT47 domain-containing protein" evidence="2">
    <location>
        <begin position="20"/>
        <end position="448"/>
    </location>
</feature>
<comment type="similarity">
    <text evidence="1">Belongs to the glycosyltransferase 47 family.</text>
</comment>
<dbReference type="OMA" id="IRRTSKW"/>
<dbReference type="Proteomes" id="UP000041254">
    <property type="component" value="Unassembled WGS sequence"/>
</dbReference>
<dbReference type="Pfam" id="PF03016">
    <property type="entry name" value="Exostosin_GT47"/>
    <property type="match status" value="1"/>
</dbReference>
<protein>
    <recommendedName>
        <fullName evidence="3">Exostosin GT47 domain-containing protein</fullName>
    </recommendedName>
</protein>
<organism evidence="4 5">
    <name type="scientific">Vitrella brassicaformis (strain CCMP3155)</name>
    <dbReference type="NCBI Taxonomy" id="1169540"/>
    <lineage>
        <taxon>Eukaryota</taxon>
        <taxon>Sar</taxon>
        <taxon>Alveolata</taxon>
        <taxon>Colpodellida</taxon>
        <taxon>Vitrellaceae</taxon>
        <taxon>Vitrella</taxon>
    </lineage>
</organism>
<keyword evidence="5" id="KW-1185">Reference proteome</keyword>
<dbReference type="PANTHER" id="PTHR11062:SF281">
    <property type="entry name" value="EXOSTOSIN-LIKE 2"/>
    <property type="match status" value="1"/>
</dbReference>
<dbReference type="OrthoDB" id="1924787at2759"/>
<dbReference type="PANTHER" id="PTHR11062">
    <property type="entry name" value="EXOSTOSIN HEPARAN SULFATE GLYCOSYLTRANSFERASE -RELATED"/>
    <property type="match status" value="1"/>
</dbReference>
<keyword evidence="2" id="KW-0732">Signal</keyword>
<dbReference type="EMBL" id="CDMY01000837">
    <property type="protein sequence ID" value="CEM34877.1"/>
    <property type="molecule type" value="Genomic_DNA"/>
</dbReference>
<accession>A0A0G4GVG1</accession>
<name>A0A0G4GVG1_VITBC</name>
<dbReference type="GO" id="GO:0016757">
    <property type="term" value="F:glycosyltransferase activity"/>
    <property type="evidence" value="ECO:0007669"/>
    <property type="project" value="InterPro"/>
</dbReference>
<dbReference type="InterPro" id="IPR040911">
    <property type="entry name" value="Exostosin_GT47"/>
</dbReference>
<evidence type="ECO:0000313" key="5">
    <source>
        <dbReference type="Proteomes" id="UP000041254"/>
    </source>
</evidence>
<sequence length="448" mass="51942">MLLLHLIHLPFSFSASVWPQTMDSAMDGNANFADLEALEPDVKVPFYIYQTPAMRKLYDGCQRTALSILDGRWPPHLPKGMGDVNRKNYDEVFWLDQLWNDSWRTFDPEDALVFVIPVYPVLSLEQACEGDRNQTHALAEAAIMQLPYFGRNEGLDHIVMGIDWRFTHTKNKSIKRAFGRRFAALAKKISWGRKVAERGYGHIGCAVTSPFTSVLTFLQKGNQPFEKESLLERGLIDARDVFEDNCIHTARNPPSKHDWFARDYSMFFQGQTSFRRGYIYRRLAFQHLVGWNFTAKGDDVTSSRYVDGFRSRTLNVLITEAEEMFKYAMPFQCEIPWRNFTFVIDGPLFKADPRKALTPILEEVYGDHAAIRERLRLMDYYSKKILWDAPGSTTARSVLRAMTRQCLTEKAKADFIRRTSKWKHGEWMRLCNAGGMHAILRYSRRIDK</sequence>
<dbReference type="AlphaFoldDB" id="A0A0G4GVG1"/>